<feature type="domain" description="EamA" evidence="2">
    <location>
        <begin position="153"/>
        <end position="286"/>
    </location>
</feature>
<keyword evidence="1" id="KW-0472">Membrane</keyword>
<sequence length="293" mass="29959">MRALRGPMVPFIAVAVTVLTWGSSFAAIRAGLTGFGPLELAALRFAIAALPCLAYLVVVRPPLPRSGEVWRFAMGGLFSIALYTALLNLGEQTVQAGAASFIVNISPIITALLAMQLLGERFPRAAWAGTALSFFGVGLIALGESGSLQLDVGAILVLGAALCASIATIVQKPLFAHHGALTVAAWNMLSGAILLAFALPGALVEASAATPTALFAGIYLGIVPGTIGYAAWAFALAGLSASRASNFLYCIPPVATVIGFFWLGEVPGLLTLVGGALALCGVVVVNLRGRRAG</sequence>
<feature type="transmembrane region" description="Helical" evidence="1">
    <location>
        <begin position="148"/>
        <end position="169"/>
    </location>
</feature>
<dbReference type="InterPro" id="IPR000620">
    <property type="entry name" value="EamA_dom"/>
</dbReference>
<dbReference type="AlphaFoldDB" id="A0A8J3E097"/>
<keyword evidence="4" id="KW-1185">Reference proteome</keyword>
<dbReference type="Proteomes" id="UP000602745">
    <property type="component" value="Unassembled WGS sequence"/>
</dbReference>
<keyword evidence="1" id="KW-0812">Transmembrane</keyword>
<dbReference type="Pfam" id="PF00892">
    <property type="entry name" value="EamA"/>
    <property type="match status" value="2"/>
</dbReference>
<evidence type="ECO:0000259" key="2">
    <source>
        <dbReference type="Pfam" id="PF00892"/>
    </source>
</evidence>
<feature type="transmembrane region" description="Helical" evidence="1">
    <location>
        <begin position="181"/>
        <end position="204"/>
    </location>
</feature>
<feature type="domain" description="EamA" evidence="2">
    <location>
        <begin position="12"/>
        <end position="141"/>
    </location>
</feature>
<feature type="transmembrane region" description="Helical" evidence="1">
    <location>
        <begin position="246"/>
        <end position="263"/>
    </location>
</feature>
<evidence type="ECO:0000313" key="3">
    <source>
        <dbReference type="EMBL" id="GGE50555.1"/>
    </source>
</evidence>
<feature type="transmembrane region" description="Helical" evidence="1">
    <location>
        <begin position="216"/>
        <end position="239"/>
    </location>
</feature>
<feature type="transmembrane region" description="Helical" evidence="1">
    <location>
        <begin position="70"/>
        <end position="90"/>
    </location>
</feature>
<dbReference type="EMBL" id="BMCP01000004">
    <property type="protein sequence ID" value="GGE50555.1"/>
    <property type="molecule type" value="Genomic_DNA"/>
</dbReference>
<dbReference type="PANTHER" id="PTHR12715">
    <property type="entry name" value="TRANSPORTER, DRUG/METABOLITE EXPORTER FAMILY"/>
    <property type="match status" value="1"/>
</dbReference>
<protein>
    <submittedName>
        <fullName evidence="3">Membrane protein</fullName>
    </submittedName>
</protein>
<feature type="transmembrane region" description="Helical" evidence="1">
    <location>
        <begin position="42"/>
        <end position="58"/>
    </location>
</feature>
<reference evidence="3" key="2">
    <citation type="submission" date="2020-09" db="EMBL/GenBank/DDBJ databases">
        <authorList>
            <person name="Sun Q."/>
            <person name="Sedlacek I."/>
        </authorList>
    </citation>
    <scope>NUCLEOTIDE SEQUENCE</scope>
    <source>
        <strain evidence="3">CCM 7684</strain>
    </source>
</reference>
<reference evidence="3" key="1">
    <citation type="journal article" date="2014" name="Int. J. Syst. Evol. Microbiol.">
        <title>Complete genome sequence of Corynebacterium casei LMG S-19264T (=DSM 44701T), isolated from a smear-ripened cheese.</title>
        <authorList>
            <consortium name="US DOE Joint Genome Institute (JGI-PGF)"/>
            <person name="Walter F."/>
            <person name="Albersmeier A."/>
            <person name="Kalinowski J."/>
            <person name="Ruckert C."/>
        </authorList>
    </citation>
    <scope>NUCLEOTIDE SEQUENCE</scope>
    <source>
        <strain evidence="3">CCM 7684</strain>
    </source>
</reference>
<organism evidence="3 4">
    <name type="scientific">Agaricicola taiwanensis</name>
    <dbReference type="NCBI Taxonomy" id="591372"/>
    <lineage>
        <taxon>Bacteria</taxon>
        <taxon>Pseudomonadati</taxon>
        <taxon>Pseudomonadota</taxon>
        <taxon>Alphaproteobacteria</taxon>
        <taxon>Rhodobacterales</taxon>
        <taxon>Paracoccaceae</taxon>
        <taxon>Agaricicola</taxon>
    </lineage>
</organism>
<gene>
    <name evidence="3" type="ORF">GCM10007276_29530</name>
</gene>
<feature type="transmembrane region" description="Helical" evidence="1">
    <location>
        <begin position="125"/>
        <end position="142"/>
    </location>
</feature>
<dbReference type="PANTHER" id="PTHR12715:SF4">
    <property type="entry name" value="EAMA DOMAIN-CONTAINING PROTEIN"/>
    <property type="match status" value="1"/>
</dbReference>
<feature type="transmembrane region" description="Helical" evidence="1">
    <location>
        <begin position="269"/>
        <end position="287"/>
    </location>
</feature>
<dbReference type="InterPro" id="IPR037185">
    <property type="entry name" value="EmrE-like"/>
</dbReference>
<name>A0A8J3E097_9RHOB</name>
<comment type="caution">
    <text evidence="3">The sequence shown here is derived from an EMBL/GenBank/DDBJ whole genome shotgun (WGS) entry which is preliminary data.</text>
</comment>
<accession>A0A8J3E097</accession>
<feature type="transmembrane region" description="Helical" evidence="1">
    <location>
        <begin position="96"/>
        <end position="118"/>
    </location>
</feature>
<dbReference type="InterPro" id="IPR052756">
    <property type="entry name" value="Alkyne_AA_exporter"/>
</dbReference>
<keyword evidence="1" id="KW-1133">Transmembrane helix</keyword>
<dbReference type="GO" id="GO:0016020">
    <property type="term" value="C:membrane"/>
    <property type="evidence" value="ECO:0007669"/>
    <property type="project" value="InterPro"/>
</dbReference>
<evidence type="ECO:0000256" key="1">
    <source>
        <dbReference type="SAM" id="Phobius"/>
    </source>
</evidence>
<dbReference type="RefSeq" id="WP_188410578.1">
    <property type="nucleotide sequence ID" value="NZ_BMCP01000004.1"/>
</dbReference>
<proteinExistence type="predicted"/>
<dbReference type="SUPFAM" id="SSF103481">
    <property type="entry name" value="Multidrug resistance efflux transporter EmrE"/>
    <property type="match status" value="2"/>
</dbReference>
<evidence type="ECO:0000313" key="4">
    <source>
        <dbReference type="Proteomes" id="UP000602745"/>
    </source>
</evidence>